<evidence type="ECO:0000313" key="3">
    <source>
        <dbReference type="Proteomes" id="UP001140510"/>
    </source>
</evidence>
<dbReference type="Proteomes" id="UP001140510">
    <property type="component" value="Unassembled WGS sequence"/>
</dbReference>
<dbReference type="EMBL" id="JAPEVA010000028">
    <property type="protein sequence ID" value="KAJ4406276.1"/>
    <property type="molecule type" value="Genomic_DNA"/>
</dbReference>
<organism evidence="2 3">
    <name type="scientific">Didymella pomorum</name>
    <dbReference type="NCBI Taxonomy" id="749634"/>
    <lineage>
        <taxon>Eukaryota</taxon>
        <taxon>Fungi</taxon>
        <taxon>Dikarya</taxon>
        <taxon>Ascomycota</taxon>
        <taxon>Pezizomycotina</taxon>
        <taxon>Dothideomycetes</taxon>
        <taxon>Pleosporomycetidae</taxon>
        <taxon>Pleosporales</taxon>
        <taxon>Pleosporineae</taxon>
        <taxon>Didymellaceae</taxon>
        <taxon>Didymella</taxon>
    </lineage>
</organism>
<accession>A0A9W9D909</accession>
<dbReference type="AlphaFoldDB" id="A0A9W9D909"/>
<dbReference type="OrthoDB" id="5985073at2759"/>
<proteinExistence type="predicted"/>
<dbReference type="PANTHER" id="PTHR34154:SF10">
    <property type="entry name" value="ASL1-LIKE GLYCOSYL HYDROLASE CATALYTIC DOMAIN-CONTAINING PROTEIN"/>
    <property type="match status" value="1"/>
</dbReference>
<dbReference type="PANTHER" id="PTHR34154">
    <property type="entry name" value="ALKALI-SENSITIVE LINKAGE PROTEIN 1"/>
    <property type="match status" value="1"/>
</dbReference>
<dbReference type="Gene3D" id="3.20.20.80">
    <property type="entry name" value="Glycosidases"/>
    <property type="match status" value="1"/>
</dbReference>
<dbReference type="Pfam" id="PF11790">
    <property type="entry name" value="Glyco_hydro_cc"/>
    <property type="match status" value="1"/>
</dbReference>
<gene>
    <name evidence="2" type="ORF">N0V91_004730</name>
</gene>
<evidence type="ECO:0000313" key="2">
    <source>
        <dbReference type="EMBL" id="KAJ4406276.1"/>
    </source>
</evidence>
<dbReference type="InterPro" id="IPR017853">
    <property type="entry name" value="GH"/>
</dbReference>
<keyword evidence="3" id="KW-1185">Reference proteome</keyword>
<feature type="domain" description="Asl1-like glycosyl hydrolase catalytic" evidence="1">
    <location>
        <begin position="11"/>
        <end position="175"/>
    </location>
</feature>
<sequence length="175" mass="19262">MSPGIADANVYAGLEYIPMLHSSHPDHTGNWDADVSNAALANKDLPTHLLGFNEPDDCDSGMGGSCMGLDTAVAAWKQYIEPKKDLKDKLYFGSPAFTNGPNSLKYLSSFIDACTGCKIDFINIHRYDNASNTAYFKNYINDARKIAAGRPIWITEFRARGSDDQINAFMDEVLP</sequence>
<name>A0A9W9D909_9PLEO</name>
<dbReference type="GO" id="GO:0071966">
    <property type="term" value="P:fungal-type cell wall polysaccharide metabolic process"/>
    <property type="evidence" value="ECO:0007669"/>
    <property type="project" value="TreeGrafter"/>
</dbReference>
<dbReference type="SUPFAM" id="SSF51445">
    <property type="entry name" value="(Trans)glycosidases"/>
    <property type="match status" value="1"/>
</dbReference>
<evidence type="ECO:0000259" key="1">
    <source>
        <dbReference type="Pfam" id="PF11790"/>
    </source>
</evidence>
<comment type="caution">
    <text evidence="2">The sequence shown here is derived from an EMBL/GenBank/DDBJ whole genome shotgun (WGS) entry which is preliminary data.</text>
</comment>
<reference evidence="2" key="1">
    <citation type="submission" date="2022-10" db="EMBL/GenBank/DDBJ databases">
        <title>Tapping the CABI collections for fungal endophytes: first genome assemblies for Collariella, Neodidymelliopsis, Ascochyta clinopodiicola, Didymella pomorum, Didymosphaeria variabile, Neocosmospora piperis and Neocucurbitaria cava.</title>
        <authorList>
            <person name="Hill R."/>
        </authorList>
    </citation>
    <scope>NUCLEOTIDE SEQUENCE</scope>
    <source>
        <strain evidence="2">IMI 355091</strain>
    </source>
</reference>
<protein>
    <recommendedName>
        <fullName evidence="1">Asl1-like glycosyl hydrolase catalytic domain-containing protein</fullName>
    </recommendedName>
</protein>
<dbReference type="GO" id="GO:0009277">
    <property type="term" value="C:fungal-type cell wall"/>
    <property type="evidence" value="ECO:0007669"/>
    <property type="project" value="TreeGrafter"/>
</dbReference>
<dbReference type="InterPro" id="IPR024655">
    <property type="entry name" value="Asl1_glyco_hydro_catalytic"/>
</dbReference>
<dbReference type="InterPro" id="IPR053183">
    <property type="entry name" value="ASL1"/>
</dbReference>